<gene>
    <name evidence="1" type="ORF">Pan54_15340</name>
</gene>
<evidence type="ECO:0000313" key="2">
    <source>
        <dbReference type="Proteomes" id="UP000316095"/>
    </source>
</evidence>
<evidence type="ECO:0000313" key="1">
    <source>
        <dbReference type="EMBL" id="TWT60807.1"/>
    </source>
</evidence>
<protein>
    <submittedName>
        <fullName evidence="1">Uncharacterized protein</fullName>
    </submittedName>
</protein>
<comment type="caution">
    <text evidence="1">The sequence shown here is derived from an EMBL/GenBank/DDBJ whole genome shotgun (WGS) entry which is preliminary data.</text>
</comment>
<dbReference type="Proteomes" id="UP000316095">
    <property type="component" value="Unassembled WGS sequence"/>
</dbReference>
<reference evidence="1 2" key="1">
    <citation type="submission" date="2019-02" db="EMBL/GenBank/DDBJ databases">
        <title>Deep-cultivation of Planctomycetes and their phenomic and genomic characterization uncovers novel biology.</title>
        <authorList>
            <person name="Wiegand S."/>
            <person name="Jogler M."/>
            <person name="Boedeker C."/>
            <person name="Pinto D."/>
            <person name="Vollmers J."/>
            <person name="Rivas-Marin E."/>
            <person name="Kohn T."/>
            <person name="Peeters S.H."/>
            <person name="Heuer A."/>
            <person name="Rast P."/>
            <person name="Oberbeckmann S."/>
            <person name="Bunk B."/>
            <person name="Jeske O."/>
            <person name="Meyerdierks A."/>
            <person name="Storesund J.E."/>
            <person name="Kallscheuer N."/>
            <person name="Luecker S."/>
            <person name="Lage O.M."/>
            <person name="Pohl T."/>
            <person name="Merkel B.J."/>
            <person name="Hornburger P."/>
            <person name="Mueller R.-W."/>
            <person name="Bruemmer F."/>
            <person name="Labrenz M."/>
            <person name="Spormann A.M."/>
            <person name="Op Den Camp H."/>
            <person name="Overmann J."/>
            <person name="Amann R."/>
            <person name="Jetten M.S.M."/>
            <person name="Mascher T."/>
            <person name="Medema M.H."/>
            <person name="Devos D.P."/>
            <person name="Kaster A.-K."/>
            <person name="Ovreas L."/>
            <person name="Rohde M."/>
            <person name="Galperin M.Y."/>
            <person name="Jogler C."/>
        </authorList>
    </citation>
    <scope>NUCLEOTIDE SEQUENCE [LARGE SCALE GENOMIC DNA]</scope>
    <source>
        <strain evidence="1 2">Pan54</strain>
    </source>
</reference>
<organism evidence="1 2">
    <name type="scientific">Rubinisphaera italica</name>
    <dbReference type="NCBI Taxonomy" id="2527969"/>
    <lineage>
        <taxon>Bacteria</taxon>
        <taxon>Pseudomonadati</taxon>
        <taxon>Planctomycetota</taxon>
        <taxon>Planctomycetia</taxon>
        <taxon>Planctomycetales</taxon>
        <taxon>Planctomycetaceae</taxon>
        <taxon>Rubinisphaera</taxon>
    </lineage>
</organism>
<sequence>MVGIGVATRKTFSHWTTWLVNIEWFASWCPKYTSAEPCLSSISGMCLPRPGTPYEDGFSWILWLDCPPLSI</sequence>
<name>A0A5C5XCD7_9PLAN</name>
<dbReference type="EMBL" id="SJPG01000001">
    <property type="protein sequence ID" value="TWT60807.1"/>
    <property type="molecule type" value="Genomic_DNA"/>
</dbReference>
<accession>A0A5C5XCD7</accession>
<dbReference type="AlphaFoldDB" id="A0A5C5XCD7"/>
<proteinExistence type="predicted"/>
<keyword evidence="2" id="KW-1185">Reference proteome</keyword>